<accession>A0ACC1TA72</accession>
<protein>
    <submittedName>
        <fullName evidence="1">Uncharacterized protein</fullName>
    </submittedName>
</protein>
<keyword evidence="2" id="KW-1185">Reference proteome</keyword>
<name>A0ACC1TA72_9APHY</name>
<proteinExistence type="predicted"/>
<dbReference type="Proteomes" id="UP001148662">
    <property type="component" value="Unassembled WGS sequence"/>
</dbReference>
<comment type="caution">
    <text evidence="1">The sequence shown here is derived from an EMBL/GenBank/DDBJ whole genome shotgun (WGS) entry which is preliminary data.</text>
</comment>
<sequence>MSEAFRLVVVHAPLQSLPIQAIVLIISCAGSIVHWLIRRGRLEWRLLPHRILLDNTRHRNRESRATSVVMDIFITNIPSSTTPNELKIALANVLHGQDYTHHRETVLPMNLSVFIHRRKGRHPTRTGICTVPTVDIGNQFLGEFAGAYPRKRVVLGAITLRFQLSNKQPPNPQILEELRRMPYQDPRIQEEREQRTRQIRSRAVSLAAIQFGWECRDNVYSIEWEKDCLSSRCELTFDADRREFRINLYEDSQTRIMAIRASQVKWTSAGMDKSVRTYTPVLYMMLWYPPSFETQRPETTPGVDDSDFFSAELFAFIRSLNHTDVRQRWSFFEPSQASAGVVQYTSIALRLVCKGGDDPGVFRELCKDANTPVDDFLYPAERRELFAPSIRDQYLEWIKHLSFPVAFQVEAITLQRLVDLREMLRLRRRITHILQERGEAYTIAFLRHFAGQAKVSFWSEEGGDISTRTIDQLFVDCLREYSPRVEKRKRRHPDLEAFDCLHVTVTPTAIFLQGPYPERSNRVIRAYPGNHTSFLRVSFVDETDLHYRFDREIDGRSFIARRVGTILTEGLDIAERHFDFLAYSQSALKEHAVWFVKEFIGGDGQRVNARTIIEDLGTFRNLPQDPTLMRCPARYGARVSQAFTATDSSVAMEAEEVLITDDIKDVTGKWTFTDGVGTISEELALEIWKVLRKRRRGAGKAKSYPRAFQIRLMGSKGMLSVDHRLVGRVITLRPSMIKFEAPDSRNLEIARAFHKPGPFYLNRPFIMILENLGVPYEVFRELQDNAVEHAERSVRSLEHSARLLETYGLGASFRLTSVMLSLHKLGLGPLQGNNFWERMMAFAIHHALRELKHHARIPVPDAWNLVGVADIHGYLKENEVFACIVPTDGSGPIYLEGAVMVSRSPTIHPGDVQVVRGIGQPRPGSPFERESLRNTLVFSTQGARPLPSKLGGGDLDGDEYRVTMLRSLMPGRIYTPADYAAAPRKLLDRESRMQDVADFVTEYITSDTLGIIANTWLIIADQSTEGILDPACLMLSTLHSDAVDYPKSGQPVALDKIPKLKFRLRPDWSAPETVTDTSKYYKSERAIGRLFRAIKLPAIETARRAQQAQRRHLHDDASLEDILEAFHQPMQYEDDVMLLEVAQRVSEFIPVGGRDDDLVGELWELYTRYVSELRCICVDHTLTYARDAMLSEEEVVVGTIIAKCSQARRRRDMMAQMREQATALMDGVRYEISGEEGTLPERSLQRAWAAFRLADIKEDAFGARSFAWVALGEIFEAIRVIEETEGYN</sequence>
<gene>
    <name evidence="1" type="ORF">NM688_g1751</name>
</gene>
<organism evidence="1 2">
    <name type="scientific">Phlebia brevispora</name>
    <dbReference type="NCBI Taxonomy" id="194682"/>
    <lineage>
        <taxon>Eukaryota</taxon>
        <taxon>Fungi</taxon>
        <taxon>Dikarya</taxon>
        <taxon>Basidiomycota</taxon>
        <taxon>Agaricomycotina</taxon>
        <taxon>Agaricomycetes</taxon>
        <taxon>Polyporales</taxon>
        <taxon>Meruliaceae</taxon>
        <taxon>Phlebia</taxon>
    </lineage>
</organism>
<dbReference type="EMBL" id="JANHOG010000198">
    <property type="protein sequence ID" value="KAJ3556934.1"/>
    <property type="molecule type" value="Genomic_DNA"/>
</dbReference>
<evidence type="ECO:0000313" key="2">
    <source>
        <dbReference type="Proteomes" id="UP001148662"/>
    </source>
</evidence>
<reference evidence="1" key="1">
    <citation type="submission" date="2022-07" db="EMBL/GenBank/DDBJ databases">
        <title>Genome Sequence of Phlebia brevispora.</title>
        <authorList>
            <person name="Buettner E."/>
        </authorList>
    </citation>
    <scope>NUCLEOTIDE SEQUENCE</scope>
    <source>
        <strain evidence="1">MPL23</strain>
    </source>
</reference>
<evidence type="ECO:0000313" key="1">
    <source>
        <dbReference type="EMBL" id="KAJ3556934.1"/>
    </source>
</evidence>